<dbReference type="SUPFAM" id="SSF52091">
    <property type="entry name" value="SpoIIaa-like"/>
    <property type="match status" value="1"/>
</dbReference>
<dbReference type="InterPro" id="IPR002645">
    <property type="entry name" value="STAS_dom"/>
</dbReference>
<accession>A0A101RSJ6</accession>
<dbReference type="InterPro" id="IPR025847">
    <property type="entry name" value="MEDS_domain"/>
</dbReference>
<evidence type="ECO:0000259" key="1">
    <source>
        <dbReference type="PROSITE" id="PS50801"/>
    </source>
</evidence>
<sequence>MRATRTLAALDEVGSGDHVLQLLDPADDVWDRSRAFVSDGELFGDKVLIVGPLTRTTAAFAPVVLDPARLNGSLISAVRREAASAEREGYRSLRVLHHVTCDGPPVDAEQLLRSELDLEEFAADSGALVVCAYQCGQESAPAPERATCVHPQHLGGRPASPAFHVYRTGKDGWTLTGVVDAEGAPAFGAILRTLLSQAATVRLLCHGLDFLDAAGMSSLADAARCLPDRKVVLEGTNKTVRLAWELTGFADPSIPVVMTP</sequence>
<dbReference type="Pfam" id="PF14417">
    <property type="entry name" value="MEDS"/>
    <property type="match status" value="1"/>
</dbReference>
<dbReference type="PROSITE" id="PS50801">
    <property type="entry name" value="STAS"/>
    <property type="match status" value="1"/>
</dbReference>
<dbReference type="RefSeq" id="WP_062244233.1">
    <property type="nucleotide sequence ID" value="NZ_JBEPAT010000037.1"/>
</dbReference>
<proteinExistence type="predicted"/>
<feature type="domain" description="STAS" evidence="1">
    <location>
        <begin position="175"/>
        <end position="260"/>
    </location>
</feature>
<dbReference type="Proteomes" id="UP000054375">
    <property type="component" value="Unassembled WGS sequence"/>
</dbReference>
<evidence type="ECO:0000313" key="3">
    <source>
        <dbReference type="Proteomes" id="UP000054375"/>
    </source>
</evidence>
<dbReference type="Gene3D" id="3.30.750.24">
    <property type="entry name" value="STAS domain"/>
    <property type="match status" value="1"/>
</dbReference>
<keyword evidence="3" id="KW-1185">Reference proteome</keyword>
<dbReference type="EMBL" id="LMWV01000030">
    <property type="protein sequence ID" value="KUN60951.1"/>
    <property type="molecule type" value="Genomic_DNA"/>
</dbReference>
<evidence type="ECO:0000313" key="2">
    <source>
        <dbReference type="EMBL" id="KUN60951.1"/>
    </source>
</evidence>
<dbReference type="InterPro" id="IPR036513">
    <property type="entry name" value="STAS_dom_sf"/>
</dbReference>
<protein>
    <submittedName>
        <fullName evidence="2">Antagonist protein</fullName>
    </submittedName>
</protein>
<reference evidence="2 3" key="1">
    <citation type="submission" date="2015-10" db="EMBL/GenBank/DDBJ databases">
        <title>Draft genome sequence of Streptomyces griseorubiginosus DSM 40469, type strain for the species Streptomyces griseorubiginosus.</title>
        <authorList>
            <person name="Ruckert C."/>
            <person name="Winkler A."/>
            <person name="Kalinowski J."/>
            <person name="Kampfer P."/>
            <person name="Glaeser S."/>
        </authorList>
    </citation>
    <scope>NUCLEOTIDE SEQUENCE [LARGE SCALE GENOMIC DNA]</scope>
    <source>
        <strain evidence="2 3">DSM 40469</strain>
    </source>
</reference>
<comment type="caution">
    <text evidence="2">The sequence shown here is derived from an EMBL/GenBank/DDBJ whole genome shotgun (WGS) entry which is preliminary data.</text>
</comment>
<gene>
    <name evidence="2" type="ORF">AQJ54_34760</name>
</gene>
<organism evidence="2 3">
    <name type="scientific">Streptomyces griseorubiginosus</name>
    <dbReference type="NCBI Taxonomy" id="67304"/>
    <lineage>
        <taxon>Bacteria</taxon>
        <taxon>Bacillati</taxon>
        <taxon>Actinomycetota</taxon>
        <taxon>Actinomycetes</taxon>
        <taxon>Kitasatosporales</taxon>
        <taxon>Streptomycetaceae</taxon>
        <taxon>Streptomyces</taxon>
    </lineage>
</organism>
<dbReference type="AlphaFoldDB" id="A0A101RSJ6"/>
<name>A0A101RSJ6_9ACTN</name>